<dbReference type="GO" id="GO:1990904">
    <property type="term" value="C:ribonucleoprotein complex"/>
    <property type="evidence" value="ECO:0007669"/>
    <property type="project" value="UniProtKB-KW"/>
</dbReference>
<evidence type="ECO:0000256" key="1">
    <source>
        <dbReference type="ARBA" id="ARBA00007151"/>
    </source>
</evidence>
<comment type="caution">
    <text evidence="6">The sequence shown here is derived from an EMBL/GenBank/DDBJ whole genome shotgun (WGS) entry which is preliminary data.</text>
</comment>
<evidence type="ECO:0000313" key="7">
    <source>
        <dbReference type="Proteomes" id="UP000037460"/>
    </source>
</evidence>
<dbReference type="Pfam" id="PF00177">
    <property type="entry name" value="Ribosomal_S7"/>
    <property type="match status" value="1"/>
</dbReference>
<organism evidence="6 7">
    <name type="scientific">Chrysochromulina tobinii</name>
    <dbReference type="NCBI Taxonomy" id="1460289"/>
    <lineage>
        <taxon>Eukaryota</taxon>
        <taxon>Haptista</taxon>
        <taxon>Haptophyta</taxon>
        <taxon>Prymnesiophyceae</taxon>
        <taxon>Prymnesiales</taxon>
        <taxon>Chrysochromulinaceae</taxon>
        <taxon>Chrysochromulina</taxon>
    </lineage>
</organism>
<evidence type="ECO:0000256" key="2">
    <source>
        <dbReference type="ARBA" id="ARBA00022980"/>
    </source>
</evidence>
<protein>
    <submittedName>
        <fullName evidence="6">30s ribosomal protein s7</fullName>
    </submittedName>
</protein>
<dbReference type="InterPro" id="IPR036823">
    <property type="entry name" value="Ribosomal_uS7_dom_sf"/>
</dbReference>
<gene>
    <name evidence="6" type="ORF">Ctob_004963</name>
</gene>
<evidence type="ECO:0000256" key="4">
    <source>
        <dbReference type="SAM" id="MobiDB-lite"/>
    </source>
</evidence>
<feature type="region of interest" description="Disordered" evidence="4">
    <location>
        <begin position="121"/>
        <end position="171"/>
    </location>
</feature>
<dbReference type="Proteomes" id="UP000037460">
    <property type="component" value="Unassembled WGS sequence"/>
</dbReference>
<evidence type="ECO:0000259" key="5">
    <source>
        <dbReference type="Pfam" id="PF00177"/>
    </source>
</evidence>
<dbReference type="SUPFAM" id="SSF47973">
    <property type="entry name" value="Ribosomal protein S7"/>
    <property type="match status" value="1"/>
</dbReference>
<dbReference type="InterPro" id="IPR023798">
    <property type="entry name" value="Ribosomal_uS7_dom"/>
</dbReference>
<proteinExistence type="inferred from homology"/>
<keyword evidence="3" id="KW-0687">Ribonucleoprotein</keyword>
<reference evidence="7" key="1">
    <citation type="journal article" date="2015" name="PLoS Genet.">
        <title>Genome Sequence and Transcriptome Analyses of Chrysochromulina tobin: Metabolic Tools for Enhanced Algal Fitness in the Prominent Order Prymnesiales (Haptophyceae).</title>
        <authorList>
            <person name="Hovde B.T."/>
            <person name="Deodato C.R."/>
            <person name="Hunsperger H.M."/>
            <person name="Ryken S.A."/>
            <person name="Yost W."/>
            <person name="Jha R.K."/>
            <person name="Patterson J."/>
            <person name="Monnat R.J. Jr."/>
            <person name="Barlow S.B."/>
            <person name="Starkenburg S.R."/>
            <person name="Cattolico R.A."/>
        </authorList>
    </citation>
    <scope>NUCLEOTIDE SEQUENCE</scope>
    <source>
        <strain evidence="7">CCMP291</strain>
    </source>
</reference>
<feature type="domain" description="Small ribosomal subunit protein uS7" evidence="5">
    <location>
        <begin position="2"/>
        <end position="112"/>
    </location>
</feature>
<name>A0A0M0J6G8_9EUKA</name>
<dbReference type="OrthoDB" id="9972728at2759"/>
<keyword evidence="2 6" id="KW-0689">Ribosomal protein</keyword>
<keyword evidence="7" id="KW-1185">Reference proteome</keyword>
<dbReference type="EMBL" id="JWZX01003302">
    <property type="protein sequence ID" value="KOO22201.1"/>
    <property type="molecule type" value="Genomic_DNA"/>
</dbReference>
<accession>A0A0M0J6G8</accession>
<dbReference type="Gene3D" id="1.10.455.10">
    <property type="entry name" value="Ribosomal protein S7 domain"/>
    <property type="match status" value="1"/>
</dbReference>
<evidence type="ECO:0000313" key="6">
    <source>
        <dbReference type="EMBL" id="KOO22201.1"/>
    </source>
</evidence>
<dbReference type="AlphaFoldDB" id="A0A0M0J6G8"/>
<evidence type="ECO:0000256" key="3">
    <source>
        <dbReference type="ARBA" id="ARBA00023274"/>
    </source>
</evidence>
<dbReference type="GO" id="GO:0005840">
    <property type="term" value="C:ribosome"/>
    <property type="evidence" value="ECO:0007669"/>
    <property type="project" value="UniProtKB-KW"/>
</dbReference>
<comment type="similarity">
    <text evidence="1">Belongs to the universal ribosomal protein uS7 family.</text>
</comment>
<sequence>MSGKKEVARKLLWRAFVRLRDGGHDPQDVFYGALENVRPMMEMRTFKSGPVPFPLNPRRAEGQAMKWIRDAARKRTGQSLDVGLAAELLAAHQYKGSAIQKQEDVHKAAVANQAAAHFRWRAGNSKTPGSIDLDRKEYRPRGRRANKRLQGVMSEQPPPRPSAPNRGEQAI</sequence>